<comment type="similarity">
    <text evidence="1">Belongs to the CCR4/nocturin family.</text>
</comment>
<dbReference type="GO" id="GO:0006139">
    <property type="term" value="P:nucleobase-containing compound metabolic process"/>
    <property type="evidence" value="ECO:0007669"/>
    <property type="project" value="UniProtKB-ARBA"/>
</dbReference>
<dbReference type="Pfam" id="PF03372">
    <property type="entry name" value="Exo_endo_phos"/>
    <property type="match status" value="1"/>
</dbReference>
<evidence type="ECO:0000313" key="5">
    <source>
        <dbReference type="Proteomes" id="UP000292447"/>
    </source>
</evidence>
<evidence type="ECO:0000313" key="4">
    <source>
        <dbReference type="EMBL" id="QBM87987.1"/>
    </source>
</evidence>
<name>A0A4P6XKV8_9ASCO</name>
<sequence length="436" mass="50892">MSACEWKPDRSHDNFTPDQRAQVGPYYRHRPMLRINKSKYTNGPQLSIMTYNILSPCTKEQYPISHFTREQIILFEIVRYNPDIVCLQEVNDHHRWIERFAMFGYNMRVFCPNEFHAVAIAYKWDLFQEFDHKKVHFRRTQTGYIRERRPSSQGALFLCLTFKPEFLIGRNTPTKDAIIIGTAHLPLTGVKAFGRTRDTIALFDAVYRFARDLTRHWKPDFEFYSFIAGDFNATPEDPAYQALVTNPVKFTGKARKTLLHSIAEDASADLQDQLDFSFWSLSSQYIYGDRLSTRNFGIFSDEWPDASDLVEELEGLLGDTDKRALSLYSAGYKLVDKENTQLGSDEPFYSYWGKYCRQLVDYIFVVPTINDWEHWVPTKNNKLKNIHEFSQTTHLRILALLQMPLRDDPELQGIDQPNVGQFPSDHLCMMADLELL</sequence>
<feature type="domain" description="Endonuclease/exonuclease/phosphatase" evidence="3">
    <location>
        <begin position="49"/>
        <end position="373"/>
    </location>
</feature>
<dbReference type="AlphaFoldDB" id="A0A4P6XKV8"/>
<keyword evidence="4" id="KW-0540">Nuclease</keyword>
<dbReference type="PANTHER" id="PTHR12121">
    <property type="entry name" value="CARBON CATABOLITE REPRESSOR PROTEIN 4"/>
    <property type="match status" value="1"/>
</dbReference>
<dbReference type="InterPro" id="IPR005135">
    <property type="entry name" value="Endo/exonuclease/phosphatase"/>
</dbReference>
<gene>
    <name evidence="4" type="primary">MPUL0B12010</name>
    <name evidence="4" type="ORF">METSCH_B12010</name>
</gene>
<keyword evidence="4" id="KW-0269">Exonuclease</keyword>
<protein>
    <submittedName>
        <fullName evidence="4">RNA exonuclease NGL2</fullName>
    </submittedName>
</protein>
<proteinExistence type="inferred from homology"/>
<evidence type="ECO:0000256" key="2">
    <source>
        <dbReference type="ARBA" id="ARBA00022801"/>
    </source>
</evidence>
<accession>A0A4P6XKV8</accession>
<dbReference type="Proteomes" id="UP000292447">
    <property type="component" value="Chromosome II"/>
</dbReference>
<reference evidence="5" key="1">
    <citation type="submission" date="2019-03" db="EMBL/GenBank/DDBJ databases">
        <title>Snf2 controls pulcherriminic acid biosynthesis and connects pigmentation and antifungal activity of the yeast Metschnikowia pulcherrima.</title>
        <authorList>
            <person name="Gore-Lloyd D."/>
            <person name="Sumann I."/>
            <person name="Brachmann A.O."/>
            <person name="Schneeberger K."/>
            <person name="Ortiz-Merino R.A."/>
            <person name="Moreno-Beltran M."/>
            <person name="Schlaefli M."/>
            <person name="Kirner P."/>
            <person name="Santos Kron A."/>
            <person name="Wolfe K.H."/>
            <person name="Piel J."/>
            <person name="Ahrens C.H."/>
            <person name="Henk D."/>
            <person name="Freimoser F.M."/>
        </authorList>
    </citation>
    <scope>NUCLEOTIDE SEQUENCE [LARGE SCALE GENOMIC DNA]</scope>
    <source>
        <strain evidence="5">APC 1.2</strain>
    </source>
</reference>
<evidence type="ECO:0000259" key="3">
    <source>
        <dbReference type="Pfam" id="PF03372"/>
    </source>
</evidence>
<dbReference type="SUPFAM" id="SSF56219">
    <property type="entry name" value="DNase I-like"/>
    <property type="match status" value="1"/>
</dbReference>
<dbReference type="EMBL" id="CP034457">
    <property type="protein sequence ID" value="QBM87987.1"/>
    <property type="molecule type" value="Genomic_DNA"/>
</dbReference>
<dbReference type="InterPro" id="IPR050410">
    <property type="entry name" value="CCR4/nocturin_mRNA_transcr"/>
</dbReference>
<keyword evidence="5" id="KW-1185">Reference proteome</keyword>
<dbReference type="InterPro" id="IPR036691">
    <property type="entry name" value="Endo/exonu/phosph_ase_sf"/>
</dbReference>
<organism evidence="4 5">
    <name type="scientific">Metschnikowia aff. pulcherrima</name>
    <dbReference type="NCBI Taxonomy" id="2163413"/>
    <lineage>
        <taxon>Eukaryota</taxon>
        <taxon>Fungi</taxon>
        <taxon>Dikarya</taxon>
        <taxon>Ascomycota</taxon>
        <taxon>Saccharomycotina</taxon>
        <taxon>Pichiomycetes</taxon>
        <taxon>Metschnikowiaceae</taxon>
        <taxon>Metschnikowia</taxon>
    </lineage>
</organism>
<dbReference type="PANTHER" id="PTHR12121:SF45">
    <property type="entry name" value="NOCTURNIN"/>
    <property type="match status" value="1"/>
</dbReference>
<evidence type="ECO:0000256" key="1">
    <source>
        <dbReference type="ARBA" id="ARBA00010774"/>
    </source>
</evidence>
<dbReference type="Gene3D" id="3.60.10.10">
    <property type="entry name" value="Endonuclease/exonuclease/phosphatase"/>
    <property type="match status" value="1"/>
</dbReference>
<dbReference type="GO" id="GO:0000175">
    <property type="term" value="F:3'-5'-RNA exonuclease activity"/>
    <property type="evidence" value="ECO:0007669"/>
    <property type="project" value="TreeGrafter"/>
</dbReference>
<keyword evidence="2" id="KW-0378">Hydrolase</keyword>